<protein>
    <recommendedName>
        <fullName evidence="4">DNA-binding protein</fullName>
    </recommendedName>
</protein>
<accession>A0A193QL67</accession>
<reference evidence="2 3" key="1">
    <citation type="submission" date="2015-05" db="EMBL/GenBank/DDBJ databases">
        <authorList>
            <person name="Goodhead I."/>
        </authorList>
    </citation>
    <scope>NUCLEOTIDE SEQUENCE [LARGE SCALE GENOMIC DNA]</scope>
    <source>
        <strain evidence="3">morsitans</strain>
    </source>
</reference>
<dbReference type="EMBL" id="LN854557">
    <property type="protein sequence ID" value="CRL45921.1"/>
    <property type="molecule type" value="Genomic_DNA"/>
</dbReference>
<keyword evidence="1" id="KW-0175">Coiled coil</keyword>
<evidence type="ECO:0000313" key="3">
    <source>
        <dbReference type="Proteomes" id="UP000245838"/>
    </source>
</evidence>
<organism evidence="2 3">
    <name type="scientific">Sodalis glossinidius (strain morsitans)</name>
    <dbReference type="NCBI Taxonomy" id="343509"/>
    <lineage>
        <taxon>Bacteria</taxon>
        <taxon>Pseudomonadati</taxon>
        <taxon>Pseudomonadota</taxon>
        <taxon>Gammaproteobacteria</taxon>
        <taxon>Enterobacterales</taxon>
        <taxon>Bruguierivoracaceae</taxon>
        <taxon>Sodalis</taxon>
    </lineage>
</organism>
<dbReference type="AlphaFoldDB" id="A0A193QL67"/>
<proteinExistence type="predicted"/>
<evidence type="ECO:0008006" key="4">
    <source>
        <dbReference type="Google" id="ProtNLM"/>
    </source>
</evidence>
<gene>
    <name evidence="2" type="ORF">SGGMMB4_04077</name>
</gene>
<evidence type="ECO:0000313" key="2">
    <source>
        <dbReference type="EMBL" id="CRL45921.1"/>
    </source>
</evidence>
<dbReference type="OrthoDB" id="6428630at2"/>
<sequence length="105" mass="12160">MLRVSQVIDIAMVSRKTVYNAINSGRLKYQLVFHNNRQVRMFHQDDVLDAFPKANRAALEFQALQQEVERLKFALSELQKAVEAMDPPVRTEMTEARFTPKTPPK</sequence>
<dbReference type="Proteomes" id="UP000245838">
    <property type="component" value="Chromosome sggmmb4_Chromosome"/>
</dbReference>
<feature type="coiled-coil region" evidence="1">
    <location>
        <begin position="54"/>
        <end position="84"/>
    </location>
</feature>
<name>A0A193QL67_SODGM</name>
<evidence type="ECO:0000256" key="1">
    <source>
        <dbReference type="SAM" id="Coils"/>
    </source>
</evidence>
<dbReference type="BioCyc" id="SGLO343509:SGP1_RS15860-MONOMER"/>